<dbReference type="PANTHER" id="PTHR24045">
    <property type="match status" value="1"/>
</dbReference>
<gene>
    <name evidence="8" type="ORF">UFOPK2579_01478</name>
</gene>
<reference evidence="8" key="1">
    <citation type="submission" date="2020-05" db="EMBL/GenBank/DDBJ databases">
        <authorList>
            <person name="Chiriac C."/>
            <person name="Salcher M."/>
            <person name="Ghai R."/>
            <person name="Kavagutti S V."/>
        </authorList>
    </citation>
    <scope>NUCLEOTIDE SEQUENCE</scope>
</reference>
<comment type="similarity">
    <text evidence="1">Belongs to the stealth family.</text>
</comment>
<sequence length="900" mass="97720">MRITWLVDDIAPTASGVGAGVLSQAAALAADHDVRIISVVRSADATEALAAEVEIDCLVDLRDEDAPLLLGDHADPPLTASAATALLALESALVPAAWDDSLSALTDLALETTLRHLEADVVVTTSGSLLATAIQLLPERIVVVHQEPGTSSSRGVGDALLTYAARADVVTVQTATMAGWLREQLGSLAPEILVVPHPVARGFTPRSRLDAPLIVAAGRLAPESQFQKLVTAFADIADRLPTWRLRIIGDGPMRQELVRAVRKAGLYDRVELPGAAVDLPAEWAKASIAASTSRWGAAAPLAVQQAMAAGVPVVAVDWTDGPRHLIEHEVDGVLVAPEFVAGIASGLLRLADDADERRAMGAAAERAARAWHPDTLAERWIGIFADARARRAGRSRVAARSAVASVRRHTAPVPAEPSTATPEQARRETLAYAVECARAVTDQWWVVPRHASPAPVLIVPMPARRAFLERLASGPAPAYLSLREPAGHGWPERRGPVPDTARELARGMSAVLSLEPWPEHDGRASLLGRGCTVDVEFWEESVDDELVSPRPNQYAPRFPRSATTVEAEVEGVAVRTLPLMTAPTVRDFREPIDIVYTWVDGNDPVWDAAREERLAAVTGTARTRESSGRARFISRDELRYSLRSVHLFAPWVRRIHVVTAGQTPPWLDVDHPQIRMVDHRDILAADALPTFNSHAIETGLHRVPDLAEHFVYLNDDVLLGRPARPETFFSPAGHFAAFFSAVTVGLSDVPDAAPFLKAAWNNRRLLQDAFGVVTTHTLAHTPHPHRRSVLDEVARRFPDEVGATAQAPFRSDTDLSMLSSLAQHYGLITGTAYAGRGSLAFVNLSNSDVERRLDQLLADRDHDFICLADHHDHALRVGRIDQVLAEWFEAYYPVAAPWER</sequence>
<dbReference type="GO" id="GO:0016757">
    <property type="term" value="F:glycosyltransferase activity"/>
    <property type="evidence" value="ECO:0007669"/>
    <property type="project" value="InterPro"/>
</dbReference>
<keyword evidence="2" id="KW-0808">Transferase</keyword>
<dbReference type="Pfam" id="PF00534">
    <property type="entry name" value="Glycos_transf_1"/>
    <property type="match status" value="1"/>
</dbReference>
<dbReference type="GO" id="GO:0016772">
    <property type="term" value="F:transferase activity, transferring phosphorus-containing groups"/>
    <property type="evidence" value="ECO:0007669"/>
    <property type="project" value="InterPro"/>
</dbReference>
<dbReference type="Pfam" id="PF17103">
    <property type="entry name" value="Stealth_CR4"/>
    <property type="match status" value="1"/>
</dbReference>
<dbReference type="InterPro" id="IPR031357">
    <property type="entry name" value="Stealth_CR3"/>
</dbReference>
<dbReference type="SUPFAM" id="SSF53756">
    <property type="entry name" value="UDP-Glycosyltransferase/glycogen phosphorylase"/>
    <property type="match status" value="1"/>
</dbReference>
<evidence type="ECO:0000259" key="3">
    <source>
        <dbReference type="Pfam" id="PF00534"/>
    </source>
</evidence>
<evidence type="ECO:0000259" key="6">
    <source>
        <dbReference type="Pfam" id="PF17102"/>
    </source>
</evidence>
<protein>
    <submittedName>
        <fullName evidence="8">Unannotated protein</fullName>
    </submittedName>
</protein>
<dbReference type="EMBL" id="CAEZXR010000171">
    <property type="protein sequence ID" value="CAB4711629.1"/>
    <property type="molecule type" value="Genomic_DNA"/>
</dbReference>
<dbReference type="InterPro" id="IPR047141">
    <property type="entry name" value="Stealth"/>
</dbReference>
<evidence type="ECO:0000256" key="1">
    <source>
        <dbReference type="ARBA" id="ARBA00007583"/>
    </source>
</evidence>
<feature type="domain" description="Stealth protein CR3 conserved region 3" evidence="6">
    <location>
        <begin position="779"/>
        <end position="825"/>
    </location>
</feature>
<dbReference type="InterPro" id="IPR031356">
    <property type="entry name" value="Stealth_CR4"/>
</dbReference>
<feature type="domain" description="Stealth protein CR1 conserved region 1" evidence="5">
    <location>
        <begin position="590"/>
        <end position="615"/>
    </location>
</feature>
<name>A0A6J6QLA0_9ZZZZ</name>
<evidence type="ECO:0000313" key="8">
    <source>
        <dbReference type="EMBL" id="CAB4711629.1"/>
    </source>
</evidence>
<feature type="domain" description="Stealth protein CR4 conserved region 4" evidence="7">
    <location>
        <begin position="854"/>
        <end position="900"/>
    </location>
</feature>
<dbReference type="InterPro" id="IPR021520">
    <property type="entry name" value="Stealth_CR2"/>
</dbReference>
<evidence type="ECO:0000259" key="5">
    <source>
        <dbReference type="Pfam" id="PF17101"/>
    </source>
</evidence>
<accession>A0A6J6QLA0</accession>
<dbReference type="InterPro" id="IPR031358">
    <property type="entry name" value="Stealth_CR1"/>
</dbReference>
<evidence type="ECO:0000256" key="2">
    <source>
        <dbReference type="ARBA" id="ARBA00022679"/>
    </source>
</evidence>
<dbReference type="Gene3D" id="3.40.50.2000">
    <property type="entry name" value="Glycogen Phosphorylase B"/>
    <property type="match status" value="2"/>
</dbReference>
<dbReference type="Pfam" id="PF17101">
    <property type="entry name" value="Stealth_CR1"/>
    <property type="match status" value="1"/>
</dbReference>
<evidence type="ECO:0000259" key="4">
    <source>
        <dbReference type="Pfam" id="PF11380"/>
    </source>
</evidence>
<evidence type="ECO:0000259" key="7">
    <source>
        <dbReference type="Pfam" id="PF17103"/>
    </source>
</evidence>
<organism evidence="8">
    <name type="scientific">freshwater metagenome</name>
    <dbReference type="NCBI Taxonomy" id="449393"/>
    <lineage>
        <taxon>unclassified sequences</taxon>
        <taxon>metagenomes</taxon>
        <taxon>ecological metagenomes</taxon>
    </lineage>
</organism>
<feature type="domain" description="Stealth protein CR2 conserved region 2" evidence="4">
    <location>
        <begin position="631"/>
        <end position="733"/>
    </location>
</feature>
<dbReference type="PANTHER" id="PTHR24045:SF0">
    <property type="entry name" value="N-ACETYLGLUCOSAMINE-1-PHOSPHOTRANSFERASE SUBUNITS ALPHA_BETA"/>
    <property type="match status" value="1"/>
</dbReference>
<dbReference type="Pfam" id="PF17102">
    <property type="entry name" value="Stealth_CR3"/>
    <property type="match status" value="1"/>
</dbReference>
<dbReference type="InterPro" id="IPR001296">
    <property type="entry name" value="Glyco_trans_1"/>
</dbReference>
<dbReference type="Pfam" id="PF11380">
    <property type="entry name" value="Stealth_CR2"/>
    <property type="match status" value="1"/>
</dbReference>
<proteinExistence type="inferred from homology"/>
<feature type="domain" description="Glycosyl transferase family 1" evidence="3">
    <location>
        <begin position="208"/>
        <end position="365"/>
    </location>
</feature>
<dbReference type="AlphaFoldDB" id="A0A6J6QLA0"/>